<dbReference type="InterPro" id="IPR003593">
    <property type="entry name" value="AAA+_ATPase"/>
</dbReference>
<dbReference type="InterPro" id="IPR017871">
    <property type="entry name" value="ABC_transporter-like_CS"/>
</dbReference>
<evidence type="ECO:0000313" key="7">
    <source>
        <dbReference type="EMBL" id="GLI31278.1"/>
    </source>
</evidence>
<dbReference type="PANTHER" id="PTHR42734:SF5">
    <property type="entry name" value="IRON TRANSPORT SYSTEM ATP-BINDING PROTEIN HI_0361-RELATED"/>
    <property type="match status" value="1"/>
</dbReference>
<sequence length="258" mass="27069">MSAGDGAGDGPVVEIVGASVSRAGQRVLHDIDLSIERGELVALLGANGSGKSTLLRAAVGVLPLESGTAHLLGRPVSQGRAHDGLGYVPQESADTGSIPATARETVASGLLSARRWWPSARDPRVDAALEAVGMADLAGRPITRMSGGQRRRVMIARALVREPELLVLDEPFSGVDVPTQQLIADLFRELSARGTTLLVVLHETGPLTDDISRAVVLDHGRMVHDGPVSERPHLDPGHGHPEDAAPLDECLGQEIHPA</sequence>
<dbReference type="EMBL" id="BSDQ01000001">
    <property type="protein sequence ID" value="GLI31278.1"/>
    <property type="molecule type" value="Genomic_DNA"/>
</dbReference>
<dbReference type="Gene3D" id="3.40.50.300">
    <property type="entry name" value="P-loop containing nucleotide triphosphate hydrolases"/>
    <property type="match status" value="1"/>
</dbReference>
<protein>
    <submittedName>
        <fullName evidence="7">ABC transporter ATP-binding protein</fullName>
    </submittedName>
</protein>
<evidence type="ECO:0000256" key="1">
    <source>
        <dbReference type="ARBA" id="ARBA00005417"/>
    </source>
</evidence>
<dbReference type="CDD" id="cd03235">
    <property type="entry name" value="ABC_Metallic_Cations"/>
    <property type="match status" value="1"/>
</dbReference>
<dbReference type="InterPro" id="IPR027417">
    <property type="entry name" value="P-loop_NTPase"/>
</dbReference>
<proteinExistence type="inferred from homology"/>
<comment type="similarity">
    <text evidence="1">Belongs to the ABC transporter superfamily.</text>
</comment>
<dbReference type="Pfam" id="PF00005">
    <property type="entry name" value="ABC_tran"/>
    <property type="match status" value="1"/>
</dbReference>
<keyword evidence="2" id="KW-0813">Transport</keyword>
<reference evidence="7" key="1">
    <citation type="submission" date="2022-12" db="EMBL/GenBank/DDBJ databases">
        <title>Reference genome sequencing for broad-spectrum identification of bacterial and archaeal isolates by mass spectrometry.</title>
        <authorList>
            <person name="Sekiguchi Y."/>
            <person name="Tourlousse D.M."/>
        </authorList>
    </citation>
    <scope>NUCLEOTIDE SEQUENCE</scope>
    <source>
        <strain evidence="7">5-2</strain>
    </source>
</reference>
<keyword evidence="3" id="KW-0547">Nucleotide-binding</keyword>
<organism evidence="7 8">
    <name type="scientific">Brachybacterium conglomeratum</name>
    <dbReference type="NCBI Taxonomy" id="47846"/>
    <lineage>
        <taxon>Bacteria</taxon>
        <taxon>Bacillati</taxon>
        <taxon>Actinomycetota</taxon>
        <taxon>Actinomycetes</taxon>
        <taxon>Micrococcales</taxon>
        <taxon>Dermabacteraceae</taxon>
        <taxon>Brachybacterium</taxon>
    </lineage>
</organism>
<dbReference type="PANTHER" id="PTHR42734">
    <property type="entry name" value="METAL TRANSPORT SYSTEM ATP-BINDING PROTEIN TM_0124-RELATED"/>
    <property type="match status" value="1"/>
</dbReference>
<dbReference type="PROSITE" id="PS50893">
    <property type="entry name" value="ABC_TRANSPORTER_2"/>
    <property type="match status" value="1"/>
</dbReference>
<feature type="compositionally biased region" description="Basic and acidic residues" evidence="5">
    <location>
        <begin position="224"/>
        <end position="243"/>
    </location>
</feature>
<name>A0ABQ5RHB2_9MICO</name>
<accession>A0ABQ5RHB2</accession>
<feature type="region of interest" description="Disordered" evidence="5">
    <location>
        <begin position="224"/>
        <end position="249"/>
    </location>
</feature>
<comment type="caution">
    <text evidence="7">The sequence shown here is derived from an EMBL/GenBank/DDBJ whole genome shotgun (WGS) entry which is preliminary data.</text>
</comment>
<dbReference type="InterPro" id="IPR050153">
    <property type="entry name" value="Metal_Ion_Import_ABC"/>
</dbReference>
<dbReference type="InterPro" id="IPR003439">
    <property type="entry name" value="ABC_transporter-like_ATP-bd"/>
</dbReference>
<dbReference type="GO" id="GO:0005524">
    <property type="term" value="F:ATP binding"/>
    <property type="evidence" value="ECO:0007669"/>
    <property type="project" value="UniProtKB-KW"/>
</dbReference>
<keyword evidence="4 7" id="KW-0067">ATP-binding</keyword>
<evidence type="ECO:0000259" key="6">
    <source>
        <dbReference type="PROSITE" id="PS50893"/>
    </source>
</evidence>
<feature type="domain" description="ABC transporter" evidence="6">
    <location>
        <begin position="13"/>
        <end position="244"/>
    </location>
</feature>
<dbReference type="RefSeq" id="WP_164736115.1">
    <property type="nucleotide sequence ID" value="NZ_BSDQ01000001.1"/>
</dbReference>
<evidence type="ECO:0000256" key="4">
    <source>
        <dbReference type="ARBA" id="ARBA00022840"/>
    </source>
</evidence>
<evidence type="ECO:0000256" key="2">
    <source>
        <dbReference type="ARBA" id="ARBA00022448"/>
    </source>
</evidence>
<dbReference type="GeneID" id="78120385"/>
<keyword evidence="8" id="KW-1185">Reference proteome</keyword>
<gene>
    <name evidence="7" type="ORF">BCONGLO52_21190</name>
</gene>
<dbReference type="SUPFAM" id="SSF52540">
    <property type="entry name" value="P-loop containing nucleoside triphosphate hydrolases"/>
    <property type="match status" value="1"/>
</dbReference>
<evidence type="ECO:0000313" key="8">
    <source>
        <dbReference type="Proteomes" id="UP001144451"/>
    </source>
</evidence>
<dbReference type="PROSITE" id="PS00211">
    <property type="entry name" value="ABC_TRANSPORTER_1"/>
    <property type="match status" value="1"/>
</dbReference>
<evidence type="ECO:0000256" key="5">
    <source>
        <dbReference type="SAM" id="MobiDB-lite"/>
    </source>
</evidence>
<evidence type="ECO:0000256" key="3">
    <source>
        <dbReference type="ARBA" id="ARBA00022741"/>
    </source>
</evidence>
<dbReference type="SMART" id="SM00382">
    <property type="entry name" value="AAA"/>
    <property type="match status" value="1"/>
</dbReference>
<dbReference type="Proteomes" id="UP001144451">
    <property type="component" value="Unassembled WGS sequence"/>
</dbReference>